<dbReference type="EMBL" id="JANEYF010004229">
    <property type="protein sequence ID" value="KAJ8931788.1"/>
    <property type="molecule type" value="Genomic_DNA"/>
</dbReference>
<proteinExistence type="predicted"/>
<protein>
    <submittedName>
        <fullName evidence="1">Uncharacterized protein</fullName>
    </submittedName>
</protein>
<reference evidence="1" key="1">
    <citation type="journal article" date="2023" name="Insect Mol. Biol.">
        <title>Genome sequencing provides insights into the evolution of gene families encoding plant cell wall-degrading enzymes in longhorned beetles.</title>
        <authorList>
            <person name="Shin N.R."/>
            <person name="Okamura Y."/>
            <person name="Kirsch R."/>
            <person name="Pauchet Y."/>
        </authorList>
    </citation>
    <scope>NUCLEOTIDE SEQUENCE</scope>
    <source>
        <strain evidence="1">RBIC_L_NR</strain>
    </source>
</reference>
<evidence type="ECO:0000313" key="1">
    <source>
        <dbReference type="EMBL" id="KAJ8931788.1"/>
    </source>
</evidence>
<comment type="caution">
    <text evidence="1">The sequence shown here is derived from an EMBL/GenBank/DDBJ whole genome shotgun (WGS) entry which is preliminary data.</text>
</comment>
<dbReference type="AlphaFoldDB" id="A0AAV8WZC5"/>
<name>A0AAV8WZC5_9CUCU</name>
<accession>A0AAV8WZC5</accession>
<sequence length="235" mass="26723">MIDLRKRKFPVVENNYKNKIQRNDEVMDLSITTTVEKLDKKLIGVNGLLSEEHHLNSTNNVQTDHSRNITNEIYNAIPKVPQVPNSPQRFNVNEEDTIHFNKEEHCKNNEITNNGTIILLKPLQSEDHINVNYIKEQQNNSSNDQTKNVDFDNSAMETLADIATQREKLDKNTLAKSVATEFLKLATKNENLDGCRDPSSFGPVNKDVNDIIVKSEGNKSCTICSKSFNKPSQLR</sequence>
<organism evidence="1 2">
    <name type="scientific">Rhamnusium bicolor</name>
    <dbReference type="NCBI Taxonomy" id="1586634"/>
    <lineage>
        <taxon>Eukaryota</taxon>
        <taxon>Metazoa</taxon>
        <taxon>Ecdysozoa</taxon>
        <taxon>Arthropoda</taxon>
        <taxon>Hexapoda</taxon>
        <taxon>Insecta</taxon>
        <taxon>Pterygota</taxon>
        <taxon>Neoptera</taxon>
        <taxon>Endopterygota</taxon>
        <taxon>Coleoptera</taxon>
        <taxon>Polyphaga</taxon>
        <taxon>Cucujiformia</taxon>
        <taxon>Chrysomeloidea</taxon>
        <taxon>Cerambycidae</taxon>
        <taxon>Lepturinae</taxon>
        <taxon>Rhagiini</taxon>
        <taxon>Rhamnusium</taxon>
    </lineage>
</organism>
<dbReference type="Proteomes" id="UP001162156">
    <property type="component" value="Unassembled WGS sequence"/>
</dbReference>
<keyword evidence="2" id="KW-1185">Reference proteome</keyword>
<gene>
    <name evidence="1" type="ORF">NQ314_015266</name>
</gene>
<evidence type="ECO:0000313" key="2">
    <source>
        <dbReference type="Proteomes" id="UP001162156"/>
    </source>
</evidence>